<dbReference type="GO" id="GO:0007040">
    <property type="term" value="P:lysosome organization"/>
    <property type="evidence" value="ECO:0007669"/>
    <property type="project" value="TreeGrafter"/>
</dbReference>
<dbReference type="PROSITE" id="PS00778">
    <property type="entry name" value="HIS_ACID_PHOSPHAT_2"/>
    <property type="match status" value="1"/>
</dbReference>
<dbReference type="AlphaFoldDB" id="A0A8T2PNM3"/>
<dbReference type="Proteomes" id="UP000824540">
    <property type="component" value="Unassembled WGS sequence"/>
</dbReference>
<dbReference type="InterPro" id="IPR029033">
    <property type="entry name" value="His_PPase_superfam"/>
</dbReference>
<evidence type="ECO:0000256" key="11">
    <source>
        <dbReference type="ARBA" id="ARBA00023180"/>
    </source>
</evidence>
<dbReference type="CDD" id="cd07061">
    <property type="entry name" value="HP_HAP_like"/>
    <property type="match status" value="1"/>
</dbReference>
<keyword evidence="7" id="KW-0378">Hydrolase</keyword>
<evidence type="ECO:0000256" key="10">
    <source>
        <dbReference type="ARBA" id="ARBA00023157"/>
    </source>
</evidence>
<evidence type="ECO:0000256" key="4">
    <source>
        <dbReference type="ARBA" id="ARBA00012646"/>
    </source>
</evidence>
<evidence type="ECO:0000256" key="2">
    <source>
        <dbReference type="ARBA" id="ARBA00004227"/>
    </source>
</evidence>
<keyword evidence="12" id="KW-0458">Lysosome</keyword>
<dbReference type="InterPro" id="IPR000560">
    <property type="entry name" value="His_Pase_clade-2"/>
</dbReference>
<evidence type="ECO:0000256" key="3">
    <source>
        <dbReference type="ARBA" id="ARBA00005375"/>
    </source>
</evidence>
<keyword evidence="11" id="KW-0325">Glycoprotein</keyword>
<keyword evidence="5 15" id="KW-0812">Transmembrane</keyword>
<organism evidence="16 17">
    <name type="scientific">Albula glossodonta</name>
    <name type="common">roundjaw bonefish</name>
    <dbReference type="NCBI Taxonomy" id="121402"/>
    <lineage>
        <taxon>Eukaryota</taxon>
        <taxon>Metazoa</taxon>
        <taxon>Chordata</taxon>
        <taxon>Craniata</taxon>
        <taxon>Vertebrata</taxon>
        <taxon>Euteleostomi</taxon>
        <taxon>Actinopterygii</taxon>
        <taxon>Neopterygii</taxon>
        <taxon>Teleostei</taxon>
        <taxon>Albuliformes</taxon>
        <taxon>Albulidae</taxon>
        <taxon>Albula</taxon>
    </lineage>
</organism>
<name>A0A8T2PNM3_9TELE</name>
<gene>
    <name evidence="16" type="ORF">JZ751_020560</name>
</gene>
<dbReference type="EMBL" id="JAFBMS010000005">
    <property type="protein sequence ID" value="KAG9352147.1"/>
    <property type="molecule type" value="Genomic_DNA"/>
</dbReference>
<dbReference type="FunFam" id="3.40.50.1240:FF:000010">
    <property type="entry name" value="Prostatic acid phosphatase"/>
    <property type="match status" value="1"/>
</dbReference>
<evidence type="ECO:0000256" key="12">
    <source>
        <dbReference type="ARBA" id="ARBA00023228"/>
    </source>
</evidence>
<dbReference type="GO" id="GO:0005765">
    <property type="term" value="C:lysosomal membrane"/>
    <property type="evidence" value="ECO:0007669"/>
    <property type="project" value="UniProtKB-SubCell"/>
</dbReference>
<feature type="transmembrane region" description="Helical" evidence="15">
    <location>
        <begin position="418"/>
        <end position="441"/>
    </location>
</feature>
<dbReference type="InterPro" id="IPR033379">
    <property type="entry name" value="Acid_Pase_AS"/>
</dbReference>
<evidence type="ECO:0000256" key="13">
    <source>
        <dbReference type="ARBA" id="ARBA00037852"/>
    </source>
</evidence>
<dbReference type="Pfam" id="PF00328">
    <property type="entry name" value="His_Phos_2"/>
    <property type="match status" value="1"/>
</dbReference>
<comment type="caution">
    <text evidence="16">The sequence shown here is derived from an EMBL/GenBank/DDBJ whole genome shotgun (WGS) entry which is preliminary data.</text>
</comment>
<evidence type="ECO:0000256" key="1">
    <source>
        <dbReference type="ARBA" id="ARBA00000032"/>
    </source>
</evidence>
<dbReference type="PANTHER" id="PTHR11567">
    <property type="entry name" value="ACID PHOSPHATASE-RELATED"/>
    <property type="match status" value="1"/>
</dbReference>
<keyword evidence="9 15" id="KW-0472">Membrane</keyword>
<evidence type="ECO:0000256" key="9">
    <source>
        <dbReference type="ARBA" id="ARBA00023136"/>
    </source>
</evidence>
<keyword evidence="17" id="KW-1185">Reference proteome</keyword>
<evidence type="ECO:0000256" key="7">
    <source>
        <dbReference type="ARBA" id="ARBA00022801"/>
    </source>
</evidence>
<evidence type="ECO:0000256" key="8">
    <source>
        <dbReference type="ARBA" id="ARBA00022989"/>
    </source>
</evidence>
<comment type="catalytic activity">
    <reaction evidence="1">
        <text>a phosphate monoester + H2O = an alcohol + phosphate</text>
        <dbReference type="Rhea" id="RHEA:15017"/>
        <dbReference type="ChEBI" id="CHEBI:15377"/>
        <dbReference type="ChEBI" id="CHEBI:30879"/>
        <dbReference type="ChEBI" id="CHEBI:43474"/>
        <dbReference type="ChEBI" id="CHEBI:67140"/>
        <dbReference type="EC" id="3.1.3.2"/>
    </reaction>
</comment>
<dbReference type="SUPFAM" id="SSF53254">
    <property type="entry name" value="Phosphoglycerate mutase-like"/>
    <property type="match status" value="1"/>
</dbReference>
<evidence type="ECO:0000256" key="14">
    <source>
        <dbReference type="ARBA" id="ARBA00039422"/>
    </source>
</evidence>
<evidence type="ECO:0000256" key="6">
    <source>
        <dbReference type="ARBA" id="ARBA00022729"/>
    </source>
</evidence>
<dbReference type="GO" id="GO:0003993">
    <property type="term" value="F:acid phosphatase activity"/>
    <property type="evidence" value="ECO:0007669"/>
    <property type="project" value="UniProtKB-EC"/>
</dbReference>
<proteinExistence type="inferred from homology"/>
<evidence type="ECO:0000256" key="15">
    <source>
        <dbReference type="SAM" id="Phobius"/>
    </source>
</evidence>
<keyword evidence="8 15" id="KW-1133">Transmembrane helix</keyword>
<dbReference type="OrthoDB" id="258392at2759"/>
<dbReference type="GO" id="GO:0043202">
    <property type="term" value="C:lysosomal lumen"/>
    <property type="evidence" value="ECO:0007669"/>
    <property type="project" value="UniProtKB-SubCell"/>
</dbReference>
<dbReference type="PANTHER" id="PTHR11567:SF180">
    <property type="entry name" value="LYSOSOMAL ACID PHOSPHATASE"/>
    <property type="match status" value="1"/>
</dbReference>
<comment type="similarity">
    <text evidence="3">Belongs to the histidine acid phosphatase family.</text>
</comment>
<protein>
    <recommendedName>
        <fullName evidence="14">Lysosomal acid phosphatase</fullName>
        <ecNumber evidence="4">3.1.3.2</ecNumber>
    </recommendedName>
</protein>
<keyword evidence="6" id="KW-0732">Signal</keyword>
<dbReference type="Gene3D" id="3.40.50.1240">
    <property type="entry name" value="Phosphoglycerate mutase-like"/>
    <property type="match status" value="1"/>
</dbReference>
<comment type="subcellular location">
    <subcellularLocation>
        <location evidence="2">Lysosome lumen</location>
    </subcellularLocation>
    <subcellularLocation>
        <location evidence="13">Lysosome membrane</location>
        <topology evidence="13">Single-pass membrane protein</topology>
        <orientation evidence="13">Lumenal side</orientation>
    </subcellularLocation>
</comment>
<dbReference type="EC" id="3.1.3.2" evidence="4"/>
<dbReference type="PROSITE" id="PS00616">
    <property type="entry name" value="HIS_ACID_PHOSPHAT_1"/>
    <property type="match status" value="1"/>
</dbReference>
<evidence type="ECO:0000313" key="16">
    <source>
        <dbReference type="EMBL" id="KAG9352147.1"/>
    </source>
</evidence>
<evidence type="ECO:0000313" key="17">
    <source>
        <dbReference type="Proteomes" id="UP000824540"/>
    </source>
</evidence>
<dbReference type="InterPro" id="IPR050645">
    <property type="entry name" value="Histidine_acid_phosphatase"/>
</dbReference>
<reference evidence="16" key="1">
    <citation type="thesis" date="2021" institute="BYU ScholarsArchive" country="Provo, UT, USA">
        <title>Applications of and Algorithms for Genome Assembly and Genomic Analyses with an Emphasis on Marine Teleosts.</title>
        <authorList>
            <person name="Pickett B.D."/>
        </authorList>
    </citation>
    <scope>NUCLEOTIDE SEQUENCE</scope>
    <source>
        <strain evidence="16">HI-2016</strain>
    </source>
</reference>
<evidence type="ECO:0000256" key="5">
    <source>
        <dbReference type="ARBA" id="ARBA00022692"/>
    </source>
</evidence>
<sequence length="461" mass="52572">MAFSVLSSCQLPQFIYFLLVALTTFSVISTAFGERTLKFVTVLYRHGDRSPVKAYPTDPYQESAWPQGFGQLTQDGMRQHFELGQALKERYHGFLSEAYDRHQIAVRSTDFDRTLMSAEANLAGMYPPNGSQVFNPNLKWQPIPVHTVPQDEDRLLSFPLPNCPRFDSLLNETTHTEGFLNVTRLYKVGTPQPLGSEDFLEMLRNKTGLKDASVETVWSVHDTLFCEAMHHLPPPAWVTPEVMEKLRRLKDFSFQIMFGFYKREEKSRLQGEFKFVKETEWEEEEEEGLGSVGVLLNQILKNITDSTVLDSKKLLKMIVYSAHDTTIVALQSALNVFNGKQPPYASCHIFELFQEDNGSFSVAMHFRNDSTKEPYPLALPGCTQYCPLEDFVRLTKSVIPENWEEECQVPSRIRDTEVIIGLTVCGCLLFLLIGLLLALLCRQQDVKDGYRHVINEGDDNS</sequence>
<accession>A0A8T2PNM3</accession>
<keyword evidence="10" id="KW-1015">Disulfide bond</keyword>